<accession>A0A645H349</accession>
<proteinExistence type="predicted"/>
<comment type="caution">
    <text evidence="1">The sequence shown here is derived from an EMBL/GenBank/DDBJ whole genome shotgun (WGS) entry which is preliminary data.</text>
</comment>
<protein>
    <submittedName>
        <fullName evidence="1">Uncharacterized protein</fullName>
    </submittedName>
</protein>
<sequence>MGKLDAVAVFHGLAHQIRILEGVVGQAVTKHGLSVVKHKIRPDIQPGHQDAARPQYAQAFPPQGPYLFNIAVADRVKDQVKSFILKWQGPGHVMADNADVIALAHGNFFFALQLGQ</sequence>
<name>A0A645H349_9ZZZZ</name>
<gene>
    <name evidence="1" type="ORF">SDC9_180914</name>
</gene>
<evidence type="ECO:0000313" key="1">
    <source>
        <dbReference type="EMBL" id="MPN33427.1"/>
    </source>
</evidence>
<dbReference type="AlphaFoldDB" id="A0A645H349"/>
<organism evidence="1">
    <name type="scientific">bioreactor metagenome</name>
    <dbReference type="NCBI Taxonomy" id="1076179"/>
    <lineage>
        <taxon>unclassified sequences</taxon>
        <taxon>metagenomes</taxon>
        <taxon>ecological metagenomes</taxon>
    </lineage>
</organism>
<dbReference type="EMBL" id="VSSQ01085932">
    <property type="protein sequence ID" value="MPN33427.1"/>
    <property type="molecule type" value="Genomic_DNA"/>
</dbReference>
<reference evidence="1" key="1">
    <citation type="submission" date="2019-08" db="EMBL/GenBank/DDBJ databases">
        <authorList>
            <person name="Kucharzyk K."/>
            <person name="Murdoch R.W."/>
            <person name="Higgins S."/>
            <person name="Loffler F."/>
        </authorList>
    </citation>
    <scope>NUCLEOTIDE SEQUENCE</scope>
</reference>